<dbReference type="PANTHER" id="PTHR46268">
    <property type="entry name" value="STRESS RESPONSE PROTEIN NHAX"/>
    <property type="match status" value="1"/>
</dbReference>
<accession>A0A4R1RII2</accession>
<feature type="domain" description="UspA" evidence="2">
    <location>
        <begin position="1"/>
        <end position="143"/>
    </location>
</feature>
<keyword evidence="4" id="KW-1185">Reference proteome</keyword>
<dbReference type="PANTHER" id="PTHR46268:SF6">
    <property type="entry name" value="UNIVERSAL STRESS PROTEIN UP12"/>
    <property type="match status" value="1"/>
</dbReference>
<protein>
    <submittedName>
        <fullName evidence="3">Nucleotide-binding universal stress UspA family protein</fullName>
    </submittedName>
</protein>
<dbReference type="InterPro" id="IPR014729">
    <property type="entry name" value="Rossmann-like_a/b/a_fold"/>
</dbReference>
<dbReference type="Pfam" id="PF00582">
    <property type="entry name" value="Usp"/>
    <property type="match status" value="1"/>
</dbReference>
<evidence type="ECO:0000313" key="4">
    <source>
        <dbReference type="Proteomes" id="UP000295455"/>
    </source>
</evidence>
<evidence type="ECO:0000313" key="3">
    <source>
        <dbReference type="EMBL" id="TCL65580.1"/>
    </source>
</evidence>
<evidence type="ECO:0000259" key="2">
    <source>
        <dbReference type="Pfam" id="PF00582"/>
    </source>
</evidence>
<dbReference type="Proteomes" id="UP000295455">
    <property type="component" value="Unassembled WGS sequence"/>
</dbReference>
<gene>
    <name evidence="3" type="ORF">EV196_105243</name>
</gene>
<organism evidence="3 4">
    <name type="scientific">Mariniflexile fucanivorans</name>
    <dbReference type="NCBI Taxonomy" id="264023"/>
    <lineage>
        <taxon>Bacteria</taxon>
        <taxon>Pseudomonadati</taxon>
        <taxon>Bacteroidota</taxon>
        <taxon>Flavobacteriia</taxon>
        <taxon>Flavobacteriales</taxon>
        <taxon>Flavobacteriaceae</taxon>
        <taxon>Mariniflexile</taxon>
    </lineage>
</organism>
<sequence>MKTIIYATDCSTNASSSLCYAYRFSSMMKADLHVIHVYDMPPINLSTIHPKETLSKRIHDEQKDMVTKYCTTHLKNEFRKKPITIHAVENDSITNGIIKLSKKLSPDLVVLGMKDPESTRGYFSGNIANALLDRVEVPILIVPNSFGCNSLSTIVYATAFEQEDILSIKKLVEIAKPFSALIEVIHVYENDEDSIKKSMEIFKNLILKQVSYPEITFRTIASGKIKSGLLAFLKKENANMLVMLERTNKNSFNGLFHKDLVKELEAVVTIPVLAFNKQSAKLKVVKTTNVKNEVTY</sequence>
<comment type="caution">
    <text evidence="3">The sequence shown here is derived from an EMBL/GenBank/DDBJ whole genome shotgun (WGS) entry which is preliminary data.</text>
</comment>
<dbReference type="RefSeq" id="WP_165876157.1">
    <property type="nucleotide sequence ID" value="NZ_OX156936.1"/>
</dbReference>
<dbReference type="Gene3D" id="3.40.50.620">
    <property type="entry name" value="HUPs"/>
    <property type="match status" value="2"/>
</dbReference>
<dbReference type="CDD" id="cd00293">
    <property type="entry name" value="USP-like"/>
    <property type="match status" value="1"/>
</dbReference>
<dbReference type="InterPro" id="IPR006015">
    <property type="entry name" value="Universal_stress_UspA"/>
</dbReference>
<evidence type="ECO:0000256" key="1">
    <source>
        <dbReference type="ARBA" id="ARBA00008791"/>
    </source>
</evidence>
<comment type="similarity">
    <text evidence="1">Belongs to the universal stress protein A family.</text>
</comment>
<dbReference type="SUPFAM" id="SSF52402">
    <property type="entry name" value="Adenine nucleotide alpha hydrolases-like"/>
    <property type="match status" value="2"/>
</dbReference>
<proteinExistence type="inferred from homology"/>
<dbReference type="EMBL" id="SLUP01000005">
    <property type="protein sequence ID" value="TCL65580.1"/>
    <property type="molecule type" value="Genomic_DNA"/>
</dbReference>
<dbReference type="InterPro" id="IPR006016">
    <property type="entry name" value="UspA"/>
</dbReference>
<reference evidence="3 4" key="1">
    <citation type="submission" date="2019-03" db="EMBL/GenBank/DDBJ databases">
        <title>Genomic Encyclopedia of Type Strains, Phase IV (KMG-IV): sequencing the most valuable type-strain genomes for metagenomic binning, comparative biology and taxonomic classification.</title>
        <authorList>
            <person name="Goeker M."/>
        </authorList>
    </citation>
    <scope>NUCLEOTIDE SEQUENCE [LARGE SCALE GENOMIC DNA]</scope>
    <source>
        <strain evidence="3 4">DSM 18792</strain>
    </source>
</reference>
<name>A0A4R1RII2_9FLAO</name>
<dbReference type="PRINTS" id="PR01438">
    <property type="entry name" value="UNVRSLSTRESS"/>
</dbReference>
<dbReference type="AlphaFoldDB" id="A0A4R1RII2"/>